<reference evidence="3 4" key="1">
    <citation type="submission" date="2019-03" db="EMBL/GenBank/DDBJ databases">
        <title>Genomic Encyclopedia of Type Strains, Phase IV (KMG-IV): sequencing the most valuable type-strain genomes for metagenomic binning, comparative biology and taxonomic classification.</title>
        <authorList>
            <person name="Goeker M."/>
        </authorList>
    </citation>
    <scope>NUCLEOTIDE SEQUENCE [LARGE SCALE GENOMIC DNA]</scope>
    <source>
        <strain evidence="3 4">DSM 25964</strain>
    </source>
</reference>
<evidence type="ECO:0000313" key="4">
    <source>
        <dbReference type="Proteomes" id="UP000295066"/>
    </source>
</evidence>
<dbReference type="InterPro" id="IPR036526">
    <property type="entry name" value="C-N_Hydrolase_sf"/>
</dbReference>
<feature type="domain" description="CN hydrolase" evidence="2">
    <location>
        <begin position="288"/>
        <end position="480"/>
    </location>
</feature>
<dbReference type="SUPFAM" id="SSF56317">
    <property type="entry name" value="Carbon-nitrogen hydrolase"/>
    <property type="match status" value="2"/>
</dbReference>
<protein>
    <submittedName>
        <fullName evidence="3">Putative amidohydrolase</fullName>
    </submittedName>
</protein>
<dbReference type="Gene3D" id="3.60.110.10">
    <property type="entry name" value="Carbon-nitrogen hydrolase"/>
    <property type="match status" value="2"/>
</dbReference>
<accession>A0A4R8M5T3</accession>
<dbReference type="PANTHER" id="PTHR43674:SF16">
    <property type="entry name" value="CARBON-NITROGEN FAMILY, PUTATIVE (AFU_ORTHOLOGUE AFUA_5G02350)-RELATED"/>
    <property type="match status" value="1"/>
</dbReference>
<keyword evidence="4" id="KW-1185">Reference proteome</keyword>
<dbReference type="RefSeq" id="WP_133958439.1">
    <property type="nucleotide sequence ID" value="NZ_SORI01000017.1"/>
</dbReference>
<dbReference type="Proteomes" id="UP000295066">
    <property type="component" value="Unassembled WGS sequence"/>
</dbReference>
<dbReference type="PANTHER" id="PTHR43674">
    <property type="entry name" value="NITRILASE C965.09-RELATED"/>
    <property type="match status" value="1"/>
</dbReference>
<feature type="domain" description="CN hydrolase" evidence="2">
    <location>
        <begin position="4"/>
        <end position="248"/>
    </location>
</feature>
<dbReference type="CDD" id="cd07197">
    <property type="entry name" value="nitrilase"/>
    <property type="match status" value="2"/>
</dbReference>
<sequence>MKALKIGCVQPRALDVPEWKEALERALELADEAVAGGAELVLLPEALFPAYYLGGGEKSAASWRKADPRALFSGFAAERRIYLAAGLVLQEREALYNGAILWGPDGRELLRTFKSNLWHFDGRYVLPGSSFPVAETEFGPVGMMVCADGRIPEISRILALKGAKMILDLTNLTSTGRNRDTLSNPQLEYMLPARAAENGVWIAVADKVGLEAETVLNCGGSRLIDPLGNVVASLGSSEEGVLVAEAGLEAPRPPMPGRTPKLYSILTADTVSTGAYLAQFDPLSASDDEVFAALCRFRAAGMEEYLEKASRFLVRAADQGNRLVCLPPMEEEGCSRAAEKLSGFLSGSGVVAVLNGPAGKGRETVVFSSDGIIGRFRGEGFEPLDTPAGRIGAVWGDDGWNPEPARCMMLGGAEVVVWYGDGKRPREISVRVARTRAAENRIFLLYFHGWGDALAAGPSGAVLAEALDKGDQAVSAMIRRSESRGKTVVPGTNIVSGRLPSVYGDLVSADGDTGSHE</sequence>
<dbReference type="AlphaFoldDB" id="A0A4R8M5T3"/>
<dbReference type="GO" id="GO:0016811">
    <property type="term" value="F:hydrolase activity, acting on carbon-nitrogen (but not peptide) bonds, in linear amides"/>
    <property type="evidence" value="ECO:0007669"/>
    <property type="project" value="TreeGrafter"/>
</dbReference>
<evidence type="ECO:0000256" key="1">
    <source>
        <dbReference type="ARBA" id="ARBA00022801"/>
    </source>
</evidence>
<evidence type="ECO:0000259" key="2">
    <source>
        <dbReference type="PROSITE" id="PS50263"/>
    </source>
</evidence>
<evidence type="ECO:0000313" key="3">
    <source>
        <dbReference type="EMBL" id="TDY56744.1"/>
    </source>
</evidence>
<dbReference type="OrthoDB" id="9811121at2"/>
<dbReference type="PROSITE" id="PS50263">
    <property type="entry name" value="CN_HYDROLASE"/>
    <property type="match status" value="2"/>
</dbReference>
<comment type="caution">
    <text evidence="3">The sequence shown here is derived from an EMBL/GenBank/DDBJ whole genome shotgun (WGS) entry which is preliminary data.</text>
</comment>
<dbReference type="EMBL" id="SORI01000017">
    <property type="protein sequence ID" value="TDY56744.1"/>
    <property type="molecule type" value="Genomic_DNA"/>
</dbReference>
<keyword evidence="1 3" id="KW-0378">Hydrolase</keyword>
<dbReference type="InterPro" id="IPR050345">
    <property type="entry name" value="Aliph_Amidase/BUP"/>
</dbReference>
<dbReference type="Pfam" id="PF00795">
    <property type="entry name" value="CN_hydrolase"/>
    <property type="match status" value="2"/>
</dbReference>
<gene>
    <name evidence="3" type="ORF">C8D99_11747</name>
</gene>
<organism evidence="3 4">
    <name type="scientific">Aminivibrio pyruvatiphilus</name>
    <dbReference type="NCBI Taxonomy" id="1005740"/>
    <lineage>
        <taxon>Bacteria</taxon>
        <taxon>Thermotogati</taxon>
        <taxon>Synergistota</taxon>
        <taxon>Synergistia</taxon>
        <taxon>Synergistales</taxon>
        <taxon>Aminobacteriaceae</taxon>
        <taxon>Aminivibrio</taxon>
    </lineage>
</organism>
<proteinExistence type="predicted"/>
<dbReference type="InterPro" id="IPR003010">
    <property type="entry name" value="C-N_Hydrolase"/>
</dbReference>
<name>A0A4R8M5T3_9BACT</name>